<dbReference type="EMBL" id="MN270891">
    <property type="protein sequence ID" value="QFP93787.1"/>
    <property type="molecule type" value="Genomic_DNA"/>
</dbReference>
<sequence length="135" mass="15857">MTSRKEILKNLDIQARFEGETENIKYCRIAVNFAVSSHDWQALTRASWEKYERNVCSGYMFYYLKPWVLEMCKALYPELLETVSDDELCLAAERVKVQVEWANEPDENYHIIKVVPPALKKVLRELNKALPSQKE</sequence>
<accession>A0A5P8D3Z8</accession>
<proteinExistence type="predicted"/>
<dbReference type="Proteomes" id="UP000326781">
    <property type="component" value="Segment"/>
</dbReference>
<name>A0A5P8D3Z8_9CAUD</name>
<protein>
    <submittedName>
        <fullName evidence="1">Uncharacterized protein</fullName>
    </submittedName>
</protein>
<keyword evidence="2" id="KW-1185">Reference proteome</keyword>
<organism evidence="1 2">
    <name type="scientific">Pectobacterium phage Wc4</name>
    <dbReference type="NCBI Taxonomy" id="2652428"/>
    <lineage>
        <taxon>Viruses</taxon>
        <taxon>Duplodnaviria</taxon>
        <taxon>Heunggongvirae</taxon>
        <taxon>Uroviricota</taxon>
        <taxon>Caudoviricetes</taxon>
        <taxon>Andersonviridae</taxon>
        <taxon>Andersonviridae incertae sedis</taxon>
        <taxon>Arnovirus</taxon>
        <taxon>Arnovirus Wc4</taxon>
    </lineage>
</organism>
<evidence type="ECO:0000313" key="2">
    <source>
        <dbReference type="Proteomes" id="UP000326781"/>
    </source>
</evidence>
<reference evidence="1 2" key="1">
    <citation type="submission" date="2019-08" db="EMBL/GenBank/DDBJ databases">
        <title>Six bacteriophages against potato bacterial diseases.</title>
        <authorList>
            <person name="Zhang X."/>
            <person name="Kering K."/>
        </authorList>
    </citation>
    <scope>NUCLEOTIDE SEQUENCE [LARGE SCALE GENOMIC DNA]</scope>
</reference>
<evidence type="ECO:0000313" key="1">
    <source>
        <dbReference type="EMBL" id="QFP93787.1"/>
    </source>
</evidence>